<evidence type="ECO:0000256" key="2">
    <source>
        <dbReference type="ARBA" id="ARBA00022490"/>
    </source>
</evidence>
<comment type="function">
    <text evidence="10">DNA repair enzyme involved in the repair of deaminated bases. Selectively cleaves double-stranded DNA at the second phosphodiester bond 3' to a deoxyinosine leaving behind the intact lesion on the nicked DNA.</text>
</comment>
<evidence type="ECO:0000256" key="7">
    <source>
        <dbReference type="ARBA" id="ARBA00022801"/>
    </source>
</evidence>
<evidence type="ECO:0000256" key="9">
    <source>
        <dbReference type="ARBA" id="ARBA00023204"/>
    </source>
</evidence>
<evidence type="ECO:0000256" key="11">
    <source>
        <dbReference type="SAM" id="MobiDB-lite"/>
    </source>
</evidence>
<accession>A0A5N8WVP7</accession>
<dbReference type="GO" id="GO:0005737">
    <property type="term" value="C:cytoplasm"/>
    <property type="evidence" value="ECO:0007669"/>
    <property type="project" value="UniProtKB-SubCell"/>
</dbReference>
<dbReference type="GO" id="GO:0003727">
    <property type="term" value="F:single-stranded RNA binding"/>
    <property type="evidence" value="ECO:0007669"/>
    <property type="project" value="TreeGrafter"/>
</dbReference>
<evidence type="ECO:0000313" key="13">
    <source>
        <dbReference type="Proteomes" id="UP000373149"/>
    </source>
</evidence>
<dbReference type="EMBL" id="VMNX01000093">
    <property type="protein sequence ID" value="MPY51359.1"/>
    <property type="molecule type" value="Genomic_DNA"/>
</dbReference>
<evidence type="ECO:0000256" key="5">
    <source>
        <dbReference type="ARBA" id="ARBA00022759"/>
    </source>
</evidence>
<dbReference type="Proteomes" id="UP000373149">
    <property type="component" value="Unassembled WGS sequence"/>
</dbReference>
<feature type="binding site" evidence="10">
    <location>
        <position position="114"/>
    </location>
    <ligand>
        <name>Mg(2+)</name>
        <dbReference type="ChEBI" id="CHEBI:18420"/>
    </ligand>
</feature>
<evidence type="ECO:0000256" key="10">
    <source>
        <dbReference type="HAMAP-Rule" id="MF_00801"/>
    </source>
</evidence>
<keyword evidence="13" id="KW-1185">Reference proteome</keyword>
<evidence type="ECO:0000256" key="3">
    <source>
        <dbReference type="ARBA" id="ARBA00022722"/>
    </source>
</evidence>
<dbReference type="GO" id="GO:0000287">
    <property type="term" value="F:magnesium ion binding"/>
    <property type="evidence" value="ECO:0007669"/>
    <property type="project" value="UniProtKB-UniRule"/>
</dbReference>
<dbReference type="RefSeq" id="WP_152865663.1">
    <property type="nucleotide sequence ID" value="NZ_VMNX01000093.1"/>
</dbReference>
<dbReference type="Gene3D" id="3.30.2170.10">
    <property type="entry name" value="archaeoglobus fulgidus dsm 4304 superfamily"/>
    <property type="match status" value="2"/>
</dbReference>
<evidence type="ECO:0000256" key="4">
    <source>
        <dbReference type="ARBA" id="ARBA00022723"/>
    </source>
</evidence>
<comment type="catalytic activity">
    <reaction evidence="10">
        <text>Endonucleolytic cleavage at apurinic or apyrimidinic sites to products with a 5'-phosphate.</text>
        <dbReference type="EC" id="3.1.21.7"/>
    </reaction>
</comment>
<sequence length="310" mass="32038">MTTVRIPAGWPATEEQARAVQDELRNRVVLDEDGPEPGTGHVTGVDVAYDDERDVVAAAAVVLDAATLDVVAEATAVGQVSFPYVPGLLAFREIPTVLAALDALPCAPGLVVCDGYGLAHPRRFGLASHLGVLSGHPTIGVAKNPFTFRYDDPGPARGSAAPLLGPVSEVAPAGQRLARPLAAPGESPRTSGPSTGSSARHAESTLPHARTGARAGGPPSPPPGPPFGRTTPLPTQALAGTEEVGRALRTRDGVKPVFVSVGHRVSLDTACAHTLALTPEYRIPESTRRADSLCRQALKEATVPEGDRGV</sequence>
<dbReference type="EC" id="3.1.21.7" evidence="10"/>
<dbReference type="Pfam" id="PF04493">
    <property type="entry name" value="Endonuclease_5"/>
    <property type="match status" value="2"/>
</dbReference>
<keyword evidence="4 10" id="KW-0479">Metal-binding</keyword>
<dbReference type="GO" id="GO:0016891">
    <property type="term" value="F:RNA endonuclease activity producing 5'-phosphomonoesters, hydrolytic mechanism"/>
    <property type="evidence" value="ECO:0007669"/>
    <property type="project" value="TreeGrafter"/>
</dbReference>
<dbReference type="PANTHER" id="PTHR28511">
    <property type="entry name" value="ENDONUCLEASE V"/>
    <property type="match status" value="1"/>
</dbReference>
<keyword evidence="5 10" id="KW-0255">Endonuclease</keyword>
<reference evidence="12 13" key="1">
    <citation type="submission" date="2019-09" db="EMBL/GenBank/DDBJ databases">
        <authorList>
            <person name="Duangmal K."/>
            <person name="Teo W.F.A."/>
            <person name="Lipun K."/>
        </authorList>
    </citation>
    <scope>NUCLEOTIDE SEQUENCE [LARGE SCALE GENOMIC DNA]</scope>
    <source>
        <strain evidence="12 13">K1PN6</strain>
    </source>
</reference>
<keyword evidence="2 10" id="KW-0963">Cytoplasm</keyword>
<dbReference type="HAMAP" id="MF_00801">
    <property type="entry name" value="Endonuclease_5"/>
    <property type="match status" value="1"/>
</dbReference>
<dbReference type="PANTHER" id="PTHR28511:SF1">
    <property type="entry name" value="ENDONUCLEASE V"/>
    <property type="match status" value="1"/>
</dbReference>
<keyword evidence="9 10" id="KW-0234">DNA repair</keyword>
<feature type="site" description="Interaction with target DNA" evidence="10">
    <location>
        <position position="84"/>
    </location>
</feature>
<evidence type="ECO:0000256" key="6">
    <source>
        <dbReference type="ARBA" id="ARBA00022763"/>
    </source>
</evidence>
<evidence type="ECO:0000256" key="1">
    <source>
        <dbReference type="ARBA" id="ARBA00004496"/>
    </source>
</evidence>
<proteinExistence type="inferred from homology"/>
<evidence type="ECO:0000313" key="12">
    <source>
        <dbReference type="EMBL" id="MPY51359.1"/>
    </source>
</evidence>
<comment type="subcellular location">
    <subcellularLocation>
        <location evidence="1 10">Cytoplasm</location>
    </subcellularLocation>
</comment>
<dbReference type="CDD" id="cd06559">
    <property type="entry name" value="Endonuclease_V"/>
    <property type="match status" value="1"/>
</dbReference>
<feature type="region of interest" description="Disordered" evidence="11">
    <location>
        <begin position="180"/>
        <end position="234"/>
    </location>
</feature>
<dbReference type="InterPro" id="IPR007581">
    <property type="entry name" value="Endonuclease-V"/>
</dbReference>
<dbReference type="AlphaFoldDB" id="A0A5N8WVP7"/>
<evidence type="ECO:0000256" key="8">
    <source>
        <dbReference type="ARBA" id="ARBA00022842"/>
    </source>
</evidence>
<dbReference type="GO" id="GO:0043737">
    <property type="term" value="F:deoxyribonuclease V activity"/>
    <property type="evidence" value="ECO:0007669"/>
    <property type="project" value="UniProtKB-UniRule"/>
</dbReference>
<organism evidence="12 13">
    <name type="scientific">Streptomyces acidicola</name>
    <dbReference type="NCBI Taxonomy" id="2596892"/>
    <lineage>
        <taxon>Bacteria</taxon>
        <taxon>Bacillati</taxon>
        <taxon>Actinomycetota</taxon>
        <taxon>Actinomycetes</taxon>
        <taxon>Kitasatosporales</taxon>
        <taxon>Streptomycetaceae</taxon>
        <taxon>Streptomyces</taxon>
    </lineage>
</organism>
<keyword evidence="7 10" id="KW-0378">Hydrolase</keyword>
<feature type="compositionally biased region" description="Low complexity" evidence="11">
    <location>
        <begin position="207"/>
        <end position="217"/>
    </location>
</feature>
<keyword evidence="6 10" id="KW-0227">DNA damage</keyword>
<name>A0A5N8WVP7_9ACTN</name>
<dbReference type="FunFam" id="3.30.2170.10:FF:000007">
    <property type="entry name" value="Endonuclease V"/>
    <property type="match status" value="1"/>
</dbReference>
<comment type="similarity">
    <text evidence="10">Belongs to the endonuclease V family.</text>
</comment>
<protein>
    <recommendedName>
        <fullName evidence="10">Endonuclease V</fullName>
        <ecNumber evidence="10">3.1.21.7</ecNumber>
    </recommendedName>
    <alternativeName>
        <fullName evidence="10">Deoxyinosine 3'endonuclease</fullName>
    </alternativeName>
    <alternativeName>
        <fullName evidence="10">Deoxyribonuclease V</fullName>
        <shortName evidence="10">DNase V</shortName>
    </alternativeName>
</protein>
<feature type="binding site" evidence="10">
    <location>
        <position position="46"/>
    </location>
    <ligand>
        <name>Mg(2+)</name>
        <dbReference type="ChEBI" id="CHEBI:18420"/>
    </ligand>
</feature>
<keyword evidence="8 10" id="KW-0460">Magnesium</keyword>
<dbReference type="GO" id="GO:0006281">
    <property type="term" value="P:DNA repair"/>
    <property type="evidence" value="ECO:0007669"/>
    <property type="project" value="UniProtKB-UniRule"/>
</dbReference>
<keyword evidence="3 10" id="KW-0540">Nuclease</keyword>
<comment type="cofactor">
    <cofactor evidence="10">
        <name>Mg(2+)</name>
        <dbReference type="ChEBI" id="CHEBI:18420"/>
    </cofactor>
</comment>
<gene>
    <name evidence="10" type="primary">nfi</name>
    <name evidence="12" type="ORF">FPZ41_23490</name>
</gene>
<feature type="compositionally biased region" description="Low complexity" evidence="11">
    <location>
        <begin position="187"/>
        <end position="199"/>
    </location>
</feature>
<comment type="caution">
    <text evidence="12">The sequence shown here is derived from an EMBL/GenBank/DDBJ whole genome shotgun (WGS) entry which is preliminary data.</text>
</comment>